<reference evidence="1 2" key="1">
    <citation type="journal article" date="2016" name="Nat. Commun.">
        <title>Thousands of microbial genomes shed light on interconnected biogeochemical processes in an aquifer system.</title>
        <authorList>
            <person name="Anantharaman K."/>
            <person name="Brown C.T."/>
            <person name="Hug L.A."/>
            <person name="Sharon I."/>
            <person name="Castelle C.J."/>
            <person name="Probst A.J."/>
            <person name="Thomas B.C."/>
            <person name="Singh A."/>
            <person name="Wilkins M.J."/>
            <person name="Karaoz U."/>
            <person name="Brodie E.L."/>
            <person name="Williams K.H."/>
            <person name="Hubbard S.S."/>
            <person name="Banfield J.F."/>
        </authorList>
    </citation>
    <scope>NUCLEOTIDE SEQUENCE [LARGE SCALE GENOMIC DNA]</scope>
</reference>
<protein>
    <recommendedName>
        <fullName evidence="3">Transposase</fullName>
    </recommendedName>
</protein>
<dbReference type="GO" id="GO:0004803">
    <property type="term" value="F:transposase activity"/>
    <property type="evidence" value="ECO:0007669"/>
    <property type="project" value="InterPro"/>
</dbReference>
<dbReference type="InterPro" id="IPR002514">
    <property type="entry name" value="Transposase_8"/>
</dbReference>
<dbReference type="EMBL" id="MFGM01000038">
    <property type="protein sequence ID" value="OGF36160.1"/>
    <property type="molecule type" value="Genomic_DNA"/>
</dbReference>
<evidence type="ECO:0008006" key="3">
    <source>
        <dbReference type="Google" id="ProtNLM"/>
    </source>
</evidence>
<organism evidence="1 2">
    <name type="scientific">Candidatus Falkowbacteria bacterium RIFOXYC2_FULL_48_21</name>
    <dbReference type="NCBI Taxonomy" id="1798005"/>
    <lineage>
        <taxon>Bacteria</taxon>
        <taxon>Candidatus Falkowiibacteriota</taxon>
    </lineage>
</organism>
<name>A0A1F5TB21_9BACT</name>
<dbReference type="SUPFAM" id="SSF46689">
    <property type="entry name" value="Homeodomain-like"/>
    <property type="match status" value="1"/>
</dbReference>
<evidence type="ECO:0000313" key="1">
    <source>
        <dbReference type="EMBL" id="OGF36160.1"/>
    </source>
</evidence>
<dbReference type="AlphaFoldDB" id="A0A1F5TB21"/>
<dbReference type="GO" id="GO:0006313">
    <property type="term" value="P:DNA transposition"/>
    <property type="evidence" value="ECO:0007669"/>
    <property type="project" value="InterPro"/>
</dbReference>
<dbReference type="InterPro" id="IPR009057">
    <property type="entry name" value="Homeodomain-like_sf"/>
</dbReference>
<sequence>MTNARPKTVNVGTKKKSYTPQFKLDRALDALRDNGNISEIARKYALNANLLYLWRDQLIERGPQVFETAPDQIVNELKTKVVRLEQLLGKKEVELCLLKNFSDFYSSRSTPA</sequence>
<accession>A0A1F5TB21</accession>
<evidence type="ECO:0000313" key="2">
    <source>
        <dbReference type="Proteomes" id="UP000178656"/>
    </source>
</evidence>
<comment type="caution">
    <text evidence="1">The sequence shown here is derived from an EMBL/GenBank/DDBJ whole genome shotgun (WGS) entry which is preliminary data.</text>
</comment>
<proteinExistence type="predicted"/>
<dbReference type="Pfam" id="PF01527">
    <property type="entry name" value="HTH_Tnp_1"/>
    <property type="match status" value="1"/>
</dbReference>
<dbReference type="GO" id="GO:0003677">
    <property type="term" value="F:DNA binding"/>
    <property type="evidence" value="ECO:0007669"/>
    <property type="project" value="InterPro"/>
</dbReference>
<dbReference type="Proteomes" id="UP000178656">
    <property type="component" value="Unassembled WGS sequence"/>
</dbReference>
<gene>
    <name evidence="1" type="ORF">A2482_02725</name>
</gene>